<proteinExistence type="inferred from homology"/>
<dbReference type="GO" id="GO:0005524">
    <property type="term" value="F:ATP binding"/>
    <property type="evidence" value="ECO:0007669"/>
    <property type="project" value="UniProtKB-UniRule"/>
</dbReference>
<keyword evidence="5" id="KW-0472">Membrane</keyword>
<keyword evidence="8" id="KW-1185">Reference proteome</keyword>
<evidence type="ECO:0000256" key="6">
    <source>
        <dbReference type="SAM" id="MobiDB-lite"/>
    </source>
</evidence>
<keyword evidence="2 5" id="KW-0547">Nucleotide-binding</keyword>
<comment type="subcellular location">
    <subcellularLocation>
        <location evidence="5">Cell membrane</location>
        <topology evidence="5">Peripheral membrane protein</topology>
    </subcellularLocation>
    <subcellularLocation>
        <location evidence="5">Vacuole membrane</location>
        <topology evidence="5">Peripheral membrane protein</topology>
    </subcellularLocation>
</comment>
<feature type="compositionally biased region" description="Basic and acidic residues" evidence="6">
    <location>
        <begin position="162"/>
        <end position="179"/>
    </location>
</feature>
<reference evidence="7 8" key="1">
    <citation type="submission" date="2015-07" db="EMBL/GenBank/DDBJ databases">
        <title>Emmonsia species relationships and genome sequence.</title>
        <authorList>
            <person name="Cuomo C.A."/>
            <person name="Schwartz I.S."/>
            <person name="Kenyon C."/>
            <person name="de Hoog G.S."/>
            <person name="Govender N.P."/>
            <person name="Botha A."/>
            <person name="Moreno L."/>
            <person name="de Vries M."/>
            <person name="Munoz J.F."/>
            <person name="Stielow J.B."/>
        </authorList>
    </citation>
    <scope>NUCLEOTIDE SEQUENCE [LARGE SCALE GENOMIC DNA]</scope>
    <source>
        <strain evidence="7 8">CBS 136260</strain>
    </source>
</reference>
<dbReference type="GO" id="GO:0007032">
    <property type="term" value="P:endosome organization"/>
    <property type="evidence" value="ECO:0007669"/>
    <property type="project" value="TreeGrafter"/>
</dbReference>
<dbReference type="Proteomes" id="UP000091918">
    <property type="component" value="Unassembled WGS sequence"/>
</dbReference>
<dbReference type="GO" id="GO:0005886">
    <property type="term" value="C:plasma membrane"/>
    <property type="evidence" value="ECO:0007669"/>
    <property type="project" value="UniProtKB-SubCell"/>
</dbReference>
<evidence type="ECO:0000313" key="8">
    <source>
        <dbReference type="Proteomes" id="UP000091918"/>
    </source>
</evidence>
<comment type="caution">
    <text evidence="7">The sequence shown here is derived from an EMBL/GenBank/DDBJ whole genome shotgun (WGS) entry which is preliminary data.</text>
</comment>
<name>A0A1B7NQ68_9EURO</name>
<dbReference type="EC" id="2.7.1.67" evidence="5"/>
<dbReference type="GO" id="GO:0004430">
    <property type="term" value="F:1-phosphatidylinositol 4-kinase activity"/>
    <property type="evidence" value="ECO:0007669"/>
    <property type="project" value="UniProtKB-UniRule"/>
</dbReference>
<keyword evidence="5" id="KW-1003">Cell membrane</keyword>
<dbReference type="GO" id="GO:0046854">
    <property type="term" value="P:phosphatidylinositol phosphate biosynthetic process"/>
    <property type="evidence" value="ECO:0007669"/>
    <property type="project" value="UniProtKB-UniRule"/>
</dbReference>
<keyword evidence="3 5" id="KW-0418">Kinase</keyword>
<gene>
    <name evidence="7" type="ORF">ACJ72_06715</name>
</gene>
<dbReference type="EMBL" id="LGUA01001216">
    <property type="protein sequence ID" value="OAX78974.1"/>
    <property type="molecule type" value="Genomic_DNA"/>
</dbReference>
<comment type="cofactor">
    <cofactor evidence="5">
        <name>Mg(2+)</name>
        <dbReference type="ChEBI" id="CHEBI:18420"/>
    </cofactor>
    <cofactor evidence="5">
        <name>Mn(2+)</name>
        <dbReference type="ChEBI" id="CHEBI:29035"/>
    </cofactor>
</comment>
<dbReference type="GO" id="GO:0005802">
    <property type="term" value="C:trans-Golgi network"/>
    <property type="evidence" value="ECO:0007669"/>
    <property type="project" value="TreeGrafter"/>
</dbReference>
<dbReference type="OrthoDB" id="3349449at2759"/>
<keyword evidence="4 5" id="KW-0067">ATP-binding</keyword>
<dbReference type="GO" id="GO:0000329">
    <property type="term" value="C:fungal-type vacuole membrane"/>
    <property type="evidence" value="ECO:0007669"/>
    <property type="project" value="TreeGrafter"/>
</dbReference>
<dbReference type="GO" id="GO:0005768">
    <property type="term" value="C:endosome"/>
    <property type="evidence" value="ECO:0007669"/>
    <property type="project" value="UniProtKB-UniRule"/>
</dbReference>
<dbReference type="AlphaFoldDB" id="A0A1B7NQ68"/>
<organism evidence="7 8">
    <name type="scientific">Emergomyces africanus</name>
    <dbReference type="NCBI Taxonomy" id="1955775"/>
    <lineage>
        <taxon>Eukaryota</taxon>
        <taxon>Fungi</taxon>
        <taxon>Dikarya</taxon>
        <taxon>Ascomycota</taxon>
        <taxon>Pezizomycotina</taxon>
        <taxon>Eurotiomycetes</taxon>
        <taxon>Eurotiomycetidae</taxon>
        <taxon>Onygenales</taxon>
        <taxon>Ajellomycetaceae</taxon>
        <taxon>Emergomyces</taxon>
    </lineage>
</organism>
<dbReference type="PANTHER" id="PTHR12865">
    <property type="entry name" value="PHOSPHATIDYLINOSITOL 4-KINASE TYPE-II"/>
    <property type="match status" value="1"/>
</dbReference>
<evidence type="ECO:0000256" key="5">
    <source>
        <dbReference type="RuleBase" id="RU367084"/>
    </source>
</evidence>
<dbReference type="GO" id="GO:0007030">
    <property type="term" value="P:Golgi organization"/>
    <property type="evidence" value="ECO:0007669"/>
    <property type="project" value="TreeGrafter"/>
</dbReference>
<evidence type="ECO:0000256" key="4">
    <source>
        <dbReference type="ARBA" id="ARBA00022840"/>
    </source>
</evidence>
<evidence type="ECO:0000256" key="1">
    <source>
        <dbReference type="ARBA" id="ARBA00022679"/>
    </source>
</evidence>
<evidence type="ECO:0000313" key="7">
    <source>
        <dbReference type="EMBL" id="OAX78974.1"/>
    </source>
</evidence>
<protein>
    <recommendedName>
        <fullName evidence="5">Phosphatidylinositol 4-kinase</fullName>
        <ecNumber evidence="5">2.7.1.67</ecNumber>
    </recommendedName>
</protein>
<dbReference type="PANTHER" id="PTHR12865:SF1">
    <property type="entry name" value="PHOSPHATIDYLINOSITOL 4-KINASE TYPE 2"/>
    <property type="match status" value="1"/>
</dbReference>
<evidence type="ECO:0000256" key="3">
    <source>
        <dbReference type="ARBA" id="ARBA00022777"/>
    </source>
</evidence>
<feature type="region of interest" description="Disordered" evidence="6">
    <location>
        <begin position="147"/>
        <end position="185"/>
    </location>
</feature>
<dbReference type="InterPro" id="IPR039756">
    <property type="entry name" value="Lsb6/PI4K2"/>
</dbReference>
<keyword evidence="1 5" id="KW-0808">Transferase</keyword>
<sequence length="296" mass="32944">MSCGMRGALKEIISLIGQPFSRKTRDHFLPLLTSTAWWSGTQTALRRTFSQDSDFKESMFARQIAVMKGQAWNVVETLKQQDHGPLELTRRTRVCVWDDLVDIPVAIPLRVPSTELHKRRELDREQEEMDISAAISSDVVPHRDLLNLGSPTHELPNPNRFELSRDGRASMDSGSRREVAGSPTTSLGGFSYNFDGIGEDDYDRDLAASWATAPAHPTAASRPNPKLAVDSKRAAHGKKNASFSHRRGSNAYMFGGDDLEGDLGYAAAEEMEGNERKVIVERLEAVKSKNPVFTWC</sequence>
<accession>A0A1B7NQ68</accession>
<dbReference type="STRING" id="1658172.A0A1B7NQ68"/>
<evidence type="ECO:0000256" key="2">
    <source>
        <dbReference type="ARBA" id="ARBA00022741"/>
    </source>
</evidence>
<comment type="catalytic activity">
    <reaction evidence="5">
        <text>a 1,2-diacyl-sn-glycero-3-phospho-(1D-myo-inositol) + ATP = a 1,2-diacyl-sn-glycero-3-phospho-(1D-myo-inositol 4-phosphate) + ADP + H(+)</text>
        <dbReference type="Rhea" id="RHEA:19877"/>
        <dbReference type="ChEBI" id="CHEBI:15378"/>
        <dbReference type="ChEBI" id="CHEBI:30616"/>
        <dbReference type="ChEBI" id="CHEBI:57880"/>
        <dbReference type="ChEBI" id="CHEBI:58178"/>
        <dbReference type="ChEBI" id="CHEBI:456216"/>
        <dbReference type="EC" id="2.7.1.67"/>
    </reaction>
</comment>
<comment type="similarity">
    <text evidence="5">Belongs to the PI3/PI4-kinase family.</text>
</comment>